<dbReference type="Proteomes" id="UP000320735">
    <property type="component" value="Unassembled WGS sequence"/>
</dbReference>
<dbReference type="OrthoDB" id="9772934at2"/>
<evidence type="ECO:0000313" key="7">
    <source>
        <dbReference type="EMBL" id="TWU09477.1"/>
    </source>
</evidence>
<dbReference type="RefSeq" id="WP_146373165.1">
    <property type="nucleotide sequence ID" value="NZ_SJPP01000002.1"/>
</dbReference>
<evidence type="ECO:0000256" key="3">
    <source>
        <dbReference type="ARBA" id="ARBA00022827"/>
    </source>
</evidence>
<dbReference type="InterPro" id="IPR017584">
    <property type="entry name" value="Pyridine_nucleo_diS_OxRdtase_N"/>
</dbReference>
<evidence type="ECO:0000256" key="5">
    <source>
        <dbReference type="SAM" id="MobiDB-lite"/>
    </source>
</evidence>
<dbReference type="GO" id="GO:0003955">
    <property type="term" value="F:NAD(P)H dehydrogenase (quinone) activity"/>
    <property type="evidence" value="ECO:0007669"/>
    <property type="project" value="TreeGrafter"/>
</dbReference>
<dbReference type="NCBIfam" id="TIGR03169">
    <property type="entry name" value="Nterm_to_SelD"/>
    <property type="match status" value="1"/>
</dbReference>
<proteinExistence type="predicted"/>
<keyword evidence="4 7" id="KW-0560">Oxidoreductase</keyword>
<evidence type="ECO:0000313" key="8">
    <source>
        <dbReference type="Proteomes" id="UP000320735"/>
    </source>
</evidence>
<dbReference type="InterPro" id="IPR023753">
    <property type="entry name" value="FAD/NAD-binding_dom"/>
</dbReference>
<evidence type="ECO:0000256" key="2">
    <source>
        <dbReference type="ARBA" id="ARBA00022630"/>
    </source>
</evidence>
<dbReference type="SUPFAM" id="SSF51905">
    <property type="entry name" value="FAD/NAD(P)-binding domain"/>
    <property type="match status" value="2"/>
</dbReference>
<dbReference type="InterPro" id="IPR051169">
    <property type="entry name" value="NADH-Q_oxidoreductase"/>
</dbReference>
<gene>
    <name evidence="7" type="primary">ndh</name>
    <name evidence="7" type="ORF">CA54_47190</name>
</gene>
<evidence type="ECO:0000256" key="4">
    <source>
        <dbReference type="ARBA" id="ARBA00023002"/>
    </source>
</evidence>
<dbReference type="PANTHER" id="PTHR42913">
    <property type="entry name" value="APOPTOSIS-INDUCING FACTOR 1"/>
    <property type="match status" value="1"/>
</dbReference>
<sequence length="407" mass="44872">MQETLPAQDLVLIGAGHTNLHIVRKWRERPIPLVRVTLISAFNRAAYSGMLPGTLAGLYELREMEIDLDRLAAASGVRVVYEEAIGLDSGQQQVLLANRSPLRYDVAAIGIGSVPKIPDPLQQQPAVLSIKPMATFHHRLRERLVEVTQDGNESATVSVVIVGGGAAGVEVSFCLHEYLAKRLISAQLHLIDAGDTILRGYLPKMQQLAREELQRREIVTHLQQRVADFDGRQLTLENGRSLAADIIITATTAAPPPVLSHFDLAKADDGFLATRPTLQSTSAENVFVVGDTATFPDSPVPKAGVYAVRQGPVLWENLERSFQNQPFEEFHPQSSFLSLLATGDHKAIGQYHGQAFHSRWAWKWKDYLDRKFMKLHQVDDPHPEKTANGDSLPLNGASNGQLADSNR</sequence>
<dbReference type="EMBL" id="SJPP01000002">
    <property type="protein sequence ID" value="TWU09477.1"/>
    <property type="molecule type" value="Genomic_DNA"/>
</dbReference>
<reference evidence="7 8" key="1">
    <citation type="submission" date="2019-02" db="EMBL/GenBank/DDBJ databases">
        <title>Deep-cultivation of Planctomycetes and their phenomic and genomic characterization uncovers novel biology.</title>
        <authorList>
            <person name="Wiegand S."/>
            <person name="Jogler M."/>
            <person name="Boedeker C."/>
            <person name="Pinto D."/>
            <person name="Vollmers J."/>
            <person name="Rivas-Marin E."/>
            <person name="Kohn T."/>
            <person name="Peeters S.H."/>
            <person name="Heuer A."/>
            <person name="Rast P."/>
            <person name="Oberbeckmann S."/>
            <person name="Bunk B."/>
            <person name="Jeske O."/>
            <person name="Meyerdierks A."/>
            <person name="Storesund J.E."/>
            <person name="Kallscheuer N."/>
            <person name="Luecker S."/>
            <person name="Lage O.M."/>
            <person name="Pohl T."/>
            <person name="Merkel B.J."/>
            <person name="Hornburger P."/>
            <person name="Mueller R.-W."/>
            <person name="Bruemmer F."/>
            <person name="Labrenz M."/>
            <person name="Spormann A.M."/>
            <person name="Op Den Camp H."/>
            <person name="Overmann J."/>
            <person name="Amann R."/>
            <person name="Jetten M.S.M."/>
            <person name="Mascher T."/>
            <person name="Medema M.H."/>
            <person name="Devos D.P."/>
            <person name="Kaster A.-K."/>
            <person name="Ovreas L."/>
            <person name="Rohde M."/>
            <person name="Galperin M.Y."/>
            <person name="Jogler C."/>
        </authorList>
    </citation>
    <scope>NUCLEOTIDE SEQUENCE [LARGE SCALE GENOMIC DNA]</scope>
    <source>
        <strain evidence="7 8">CA54</strain>
    </source>
</reference>
<name>A0A5C6BCZ3_9PLAN</name>
<feature type="region of interest" description="Disordered" evidence="5">
    <location>
        <begin position="379"/>
        <end position="407"/>
    </location>
</feature>
<dbReference type="AlphaFoldDB" id="A0A5C6BCZ3"/>
<feature type="compositionally biased region" description="Polar residues" evidence="5">
    <location>
        <begin position="396"/>
        <end position="407"/>
    </location>
</feature>
<evidence type="ECO:0000259" key="6">
    <source>
        <dbReference type="Pfam" id="PF07992"/>
    </source>
</evidence>
<keyword evidence="2" id="KW-0285">Flavoprotein</keyword>
<protein>
    <submittedName>
        <fullName evidence="7">NADH dehydrogenase</fullName>
        <ecNumber evidence="7">1.6.99.3</ecNumber>
    </submittedName>
</protein>
<dbReference type="EC" id="1.6.99.3" evidence="7"/>
<comment type="caution">
    <text evidence="7">The sequence shown here is derived from an EMBL/GenBank/DDBJ whole genome shotgun (WGS) entry which is preliminary data.</text>
</comment>
<accession>A0A5C6BCZ3</accession>
<keyword evidence="8" id="KW-1185">Reference proteome</keyword>
<feature type="domain" description="FAD/NAD(P)-binding" evidence="6">
    <location>
        <begin position="9"/>
        <end position="311"/>
    </location>
</feature>
<dbReference type="PANTHER" id="PTHR42913:SF9">
    <property type="entry name" value="SLR1591 PROTEIN"/>
    <property type="match status" value="1"/>
</dbReference>
<dbReference type="Gene3D" id="3.50.50.100">
    <property type="match status" value="1"/>
</dbReference>
<keyword evidence="3" id="KW-0274">FAD</keyword>
<organism evidence="7 8">
    <name type="scientific">Symmachiella macrocystis</name>
    <dbReference type="NCBI Taxonomy" id="2527985"/>
    <lineage>
        <taxon>Bacteria</taxon>
        <taxon>Pseudomonadati</taxon>
        <taxon>Planctomycetota</taxon>
        <taxon>Planctomycetia</taxon>
        <taxon>Planctomycetales</taxon>
        <taxon>Planctomycetaceae</taxon>
        <taxon>Symmachiella</taxon>
    </lineage>
</organism>
<dbReference type="GO" id="GO:0019646">
    <property type="term" value="P:aerobic electron transport chain"/>
    <property type="evidence" value="ECO:0007669"/>
    <property type="project" value="TreeGrafter"/>
</dbReference>
<comment type="cofactor">
    <cofactor evidence="1">
        <name>FAD</name>
        <dbReference type="ChEBI" id="CHEBI:57692"/>
    </cofactor>
</comment>
<evidence type="ECO:0000256" key="1">
    <source>
        <dbReference type="ARBA" id="ARBA00001974"/>
    </source>
</evidence>
<dbReference type="Pfam" id="PF07992">
    <property type="entry name" value="Pyr_redox_2"/>
    <property type="match status" value="1"/>
</dbReference>
<dbReference type="InterPro" id="IPR036188">
    <property type="entry name" value="FAD/NAD-bd_sf"/>
</dbReference>